<dbReference type="RefSeq" id="WP_163611507.1">
    <property type="nucleotide sequence ID" value="NZ_JAAGWB010000035.1"/>
</dbReference>
<sequence>MAREIPEVVRAAAGLAVTVLDEARKLPATLPGLPVRLIGLALQSSLKLQQEYSGLVARGDELIDGLVGGSGGGLATFDDDDDLPAPAAAAGALRTSPFDLVEEDPEEAAELDAEELADADLVDEQLVAEELADELADADLAEVSLDDPPAEVSAEALIEAIAEDDAELSPAEVAALPADPEADAITAAVDELAAEVADEVAAEVPDAVPDEVLEDLTADAVTELAEDEESIGAAVAEELIADAAIGGTPPEDSTTSGETVADEMVADETVTDETVPGLDPAAEVVPAVPAVDSAPADAPTETGSTDTGSSDTAPSDTALPDTALPDSTPTDGSGDGDVLTTADGADEAVEQPADEAAPGEPAPVSPVEGYDSFSIPAMRGRLRAYPAETVADLLDYERATRARAPYVTLLQNRLEKLSADRG</sequence>
<gene>
    <name evidence="3" type="ORF">G3R41_12990</name>
    <name evidence="2" type="ORF">GCU67_12335</name>
</gene>
<dbReference type="Proteomes" id="UP000471152">
    <property type="component" value="Unassembled WGS sequence"/>
</dbReference>
<dbReference type="EMBL" id="JAAGWB010000035">
    <property type="protein sequence ID" value="NEN51841.1"/>
    <property type="molecule type" value="Genomic_DNA"/>
</dbReference>
<organism evidence="2 4">
    <name type="scientific">Modestobacter muralis</name>
    <dbReference type="NCBI Taxonomy" id="1608614"/>
    <lineage>
        <taxon>Bacteria</taxon>
        <taxon>Bacillati</taxon>
        <taxon>Actinomycetota</taxon>
        <taxon>Actinomycetes</taxon>
        <taxon>Geodermatophilales</taxon>
        <taxon>Geodermatophilaceae</taxon>
        <taxon>Modestobacter</taxon>
    </lineage>
</organism>
<reference evidence="2 4" key="1">
    <citation type="submission" date="2020-01" db="EMBL/GenBank/DDBJ databases">
        <title>the WGS Modestobacter muralis CPCC 204518.</title>
        <authorList>
            <person name="Jiang Z."/>
        </authorList>
    </citation>
    <scope>NUCLEOTIDE SEQUENCE [LARGE SCALE GENOMIC DNA]</scope>
    <source>
        <strain evidence="2 4">DSM 100205</strain>
    </source>
</reference>
<feature type="region of interest" description="Disordered" evidence="1">
    <location>
        <begin position="292"/>
        <end position="341"/>
    </location>
</feature>
<dbReference type="Proteomes" id="UP000468828">
    <property type="component" value="Unassembled WGS sequence"/>
</dbReference>
<comment type="caution">
    <text evidence="2">The sequence shown here is derived from an EMBL/GenBank/DDBJ whole genome shotgun (WGS) entry which is preliminary data.</text>
</comment>
<evidence type="ECO:0000313" key="2">
    <source>
        <dbReference type="EMBL" id="NEK94953.1"/>
    </source>
</evidence>
<proteinExistence type="predicted"/>
<dbReference type="EMBL" id="JAAGWH010000033">
    <property type="protein sequence ID" value="NEK94953.1"/>
    <property type="molecule type" value="Genomic_DNA"/>
</dbReference>
<evidence type="ECO:0000313" key="5">
    <source>
        <dbReference type="Proteomes" id="UP000471152"/>
    </source>
</evidence>
<keyword evidence="4" id="KW-1185">Reference proteome</keyword>
<name>A0A6P0EVR1_9ACTN</name>
<accession>A0A6P0EVR1</accession>
<dbReference type="AlphaFoldDB" id="A0A6P0EVR1"/>
<evidence type="ECO:0000313" key="3">
    <source>
        <dbReference type="EMBL" id="NEN51841.1"/>
    </source>
</evidence>
<evidence type="ECO:0008006" key="6">
    <source>
        <dbReference type="Google" id="ProtNLM"/>
    </source>
</evidence>
<evidence type="ECO:0000313" key="4">
    <source>
        <dbReference type="Proteomes" id="UP000468828"/>
    </source>
</evidence>
<feature type="compositionally biased region" description="Low complexity" evidence="1">
    <location>
        <begin position="292"/>
        <end position="318"/>
    </location>
</feature>
<evidence type="ECO:0000256" key="1">
    <source>
        <dbReference type="SAM" id="MobiDB-lite"/>
    </source>
</evidence>
<protein>
    <recommendedName>
        <fullName evidence="6">Lipid droplet-associated protein</fullName>
    </recommendedName>
</protein>
<reference evidence="3 5" key="2">
    <citation type="submission" date="2020-02" db="EMBL/GenBank/DDBJ databases">
        <title>The WGS of Modestobacter muralis DSM 100205.</title>
        <authorList>
            <person name="Jiang Z."/>
        </authorList>
    </citation>
    <scope>NUCLEOTIDE SEQUENCE [LARGE SCALE GENOMIC DNA]</scope>
    <source>
        <strain evidence="3 5">DSM 100205</strain>
    </source>
</reference>